<evidence type="ECO:0000313" key="5">
    <source>
        <dbReference type="Proteomes" id="UP000216867"/>
    </source>
</evidence>
<dbReference type="Proteomes" id="UP000594979">
    <property type="component" value="Chromosome"/>
</dbReference>
<protein>
    <submittedName>
        <fullName evidence="2">AraC family transcriptional regulator</fullName>
    </submittedName>
    <submittedName>
        <fullName evidence="3">GyrI-like domain-containing protein</fullName>
    </submittedName>
    <submittedName>
        <fullName evidence="4">Transcriptional regulator, effector-binding domain/component</fullName>
    </submittedName>
</protein>
<reference evidence="4 6" key="2">
    <citation type="submission" date="2019-02" db="EMBL/GenBank/DDBJ databases">
        <authorList>
            <consortium name="Pathogen Informatics"/>
        </authorList>
    </citation>
    <scope>NUCLEOTIDE SEQUENCE [LARGE SCALE GENOMIC DNA]</scope>
    <source>
        <strain evidence="4 6">3012STDY7078520</strain>
    </source>
</reference>
<dbReference type="Pfam" id="PF06445">
    <property type="entry name" value="GyrI-like"/>
    <property type="match status" value="1"/>
</dbReference>
<dbReference type="EMBL" id="CP065682">
    <property type="protein sequence ID" value="QPS34509.1"/>
    <property type="molecule type" value="Genomic_DNA"/>
</dbReference>
<accession>A0A269Z8P0</accession>
<gene>
    <name evidence="2" type="ORF">B8X04_14350</name>
    <name evidence="3" type="ORF">I6G59_04045</name>
    <name evidence="4" type="ORF">NCTC12391_00529</name>
</gene>
<dbReference type="SMART" id="SM00871">
    <property type="entry name" value="AraC_E_bind"/>
    <property type="match status" value="1"/>
</dbReference>
<evidence type="ECO:0000313" key="6">
    <source>
        <dbReference type="Proteomes" id="UP000386281"/>
    </source>
</evidence>
<dbReference type="InterPro" id="IPR010499">
    <property type="entry name" value="AraC_E-bd"/>
</dbReference>
<evidence type="ECO:0000313" key="3">
    <source>
        <dbReference type="EMBL" id="QPS34509.1"/>
    </source>
</evidence>
<dbReference type="SUPFAM" id="SSF55136">
    <property type="entry name" value="Probable bacterial effector-binding domain"/>
    <property type="match status" value="1"/>
</dbReference>
<evidence type="ECO:0000313" key="4">
    <source>
        <dbReference type="EMBL" id="VEW10986.1"/>
    </source>
</evidence>
<evidence type="ECO:0000259" key="1">
    <source>
        <dbReference type="SMART" id="SM00871"/>
    </source>
</evidence>
<dbReference type="Proteomes" id="UP000216867">
    <property type="component" value="Unassembled WGS sequence"/>
</dbReference>
<dbReference type="Gene3D" id="3.20.80.10">
    <property type="entry name" value="Regulatory factor, effector binding domain"/>
    <property type="match status" value="1"/>
</dbReference>
<evidence type="ECO:0000313" key="7">
    <source>
        <dbReference type="Proteomes" id="UP000594979"/>
    </source>
</evidence>
<dbReference type="KEGG" id="bcau:I6G59_04045"/>
<reference evidence="2 5" key="1">
    <citation type="submission" date="2017-04" db="EMBL/GenBank/DDBJ databases">
        <title>Kefir bacterial isolates.</title>
        <authorList>
            <person name="Kim Y."/>
            <person name="Blasche S."/>
            <person name="Patil K.R."/>
        </authorList>
    </citation>
    <scope>NUCLEOTIDE SEQUENCE [LARGE SCALE GENOMIC DNA]</scope>
    <source>
        <strain evidence="2 5">OG2</strain>
    </source>
</reference>
<dbReference type="AlphaFoldDB" id="A0A269Z8P0"/>
<proteinExistence type="predicted"/>
<dbReference type="InterPro" id="IPR029442">
    <property type="entry name" value="GyrI-like"/>
</dbReference>
<organism evidence="2 5">
    <name type="scientific">Brevibacterium casei</name>
    <dbReference type="NCBI Taxonomy" id="33889"/>
    <lineage>
        <taxon>Bacteria</taxon>
        <taxon>Bacillati</taxon>
        <taxon>Actinomycetota</taxon>
        <taxon>Actinomycetes</taxon>
        <taxon>Micrococcales</taxon>
        <taxon>Brevibacteriaceae</taxon>
        <taxon>Brevibacterium</taxon>
    </lineage>
</organism>
<dbReference type="InterPro" id="IPR011256">
    <property type="entry name" value="Reg_factor_effector_dom_sf"/>
</dbReference>
<name>A0A269Z8P0_9MICO</name>
<dbReference type="EMBL" id="NCWY01000014">
    <property type="protein sequence ID" value="PAK94153.1"/>
    <property type="molecule type" value="Genomic_DNA"/>
</dbReference>
<reference evidence="3 7" key="3">
    <citation type="submission" date="2020-12" db="EMBL/GenBank/DDBJ databases">
        <title>FDA dAtabase for Regulatory Grade micrObial Sequences (FDA-ARGOS): Supporting development and validation of Infectious Disease Dx tests.</title>
        <authorList>
            <person name="Sproer C."/>
            <person name="Gronow S."/>
            <person name="Severitt S."/>
            <person name="Schroder I."/>
            <person name="Tallon L."/>
            <person name="Sadzewicz L."/>
            <person name="Zhao X."/>
            <person name="Boylan J."/>
            <person name="Ott S."/>
            <person name="Bowen H."/>
            <person name="Vavikolanu K."/>
            <person name="Mehta A."/>
            <person name="Aluvathingal J."/>
            <person name="Nadendla S."/>
            <person name="Lowell S."/>
            <person name="Myers T."/>
            <person name="Yan Y."/>
            <person name="Sichtig H."/>
        </authorList>
    </citation>
    <scope>NUCLEOTIDE SEQUENCE [LARGE SCALE GENOMIC DNA]</scope>
    <source>
        <strain evidence="3 7">FDAARGOS_902</strain>
    </source>
</reference>
<sequence length="170" mass="18018">MPEPSYIPTEPYRELTVFEAQPVPTVVVEAQGHPMDELPALFDAVFSRLFPALAEAGVEPAGPAFSLYTRPPTDTVDIQVGVPVATGLSQALDLGDDLTAIPAELPGGSIGAISHLGGFDGLAEAWNAHMQALVAAGHHPDMPFFEVYVTEPNPEMDPADLRTDLFVTLG</sequence>
<dbReference type="GeneID" id="99774596"/>
<dbReference type="RefSeq" id="WP_009379827.1">
    <property type="nucleotide sequence ID" value="NZ_CAACXN010000010.1"/>
</dbReference>
<dbReference type="Proteomes" id="UP000386281">
    <property type="component" value="Unassembled WGS sequence"/>
</dbReference>
<evidence type="ECO:0000313" key="2">
    <source>
        <dbReference type="EMBL" id="PAK94153.1"/>
    </source>
</evidence>
<feature type="domain" description="AraC effector-binding" evidence="1">
    <location>
        <begin position="13"/>
        <end position="170"/>
    </location>
</feature>
<dbReference type="EMBL" id="CAACXN010000010">
    <property type="protein sequence ID" value="VEW10986.1"/>
    <property type="molecule type" value="Genomic_DNA"/>
</dbReference>